<dbReference type="AlphaFoldDB" id="A0A1H9BPA0"/>
<dbReference type="Proteomes" id="UP000199114">
    <property type="component" value="Unassembled WGS sequence"/>
</dbReference>
<sequence length="101" mass="10920">MGTSRRDNTHPGRETVRAHYDWEATTPSQAIVEAVATVEETTPVALAREAGTTVYEHIDPDALDSLVGSDRTGVVEVAFDIDHHHITIASDGRLVITVGDQ</sequence>
<reference evidence="3" key="1">
    <citation type="submission" date="2016-10" db="EMBL/GenBank/DDBJ databases">
        <authorList>
            <person name="Varghese N."/>
            <person name="Submissions S."/>
        </authorList>
    </citation>
    <scope>NUCLEOTIDE SEQUENCE [LARGE SCALE GENOMIC DNA]</scope>
    <source>
        <strain evidence="3">DSM 25055</strain>
    </source>
</reference>
<accession>A0A1H9BPA0</accession>
<proteinExistence type="predicted"/>
<evidence type="ECO:0000313" key="3">
    <source>
        <dbReference type="Proteomes" id="UP000199114"/>
    </source>
</evidence>
<name>A0A1H9BPA0_9EURY</name>
<evidence type="ECO:0000313" key="2">
    <source>
        <dbReference type="EMBL" id="SEP90363.1"/>
    </source>
</evidence>
<keyword evidence="3" id="KW-1185">Reference proteome</keyword>
<dbReference type="Pfam" id="PF18545">
    <property type="entry name" value="HalOD1"/>
    <property type="match status" value="1"/>
</dbReference>
<dbReference type="OrthoDB" id="271604at2157"/>
<evidence type="ECO:0000259" key="1">
    <source>
        <dbReference type="Pfam" id="PF18545"/>
    </source>
</evidence>
<dbReference type="InterPro" id="IPR040624">
    <property type="entry name" value="HalOD1"/>
</dbReference>
<dbReference type="RefSeq" id="WP_090613711.1">
    <property type="nucleotide sequence ID" value="NZ_FOFD01000001.1"/>
</dbReference>
<organism evidence="2 3">
    <name type="scientific">Natrinema salaciae</name>
    <dbReference type="NCBI Taxonomy" id="1186196"/>
    <lineage>
        <taxon>Archaea</taxon>
        <taxon>Methanobacteriati</taxon>
        <taxon>Methanobacteriota</taxon>
        <taxon>Stenosarchaea group</taxon>
        <taxon>Halobacteria</taxon>
        <taxon>Halobacteriales</taxon>
        <taxon>Natrialbaceae</taxon>
        <taxon>Natrinema</taxon>
    </lineage>
</organism>
<dbReference type="EMBL" id="FOFD01000001">
    <property type="protein sequence ID" value="SEP90363.1"/>
    <property type="molecule type" value="Genomic_DNA"/>
</dbReference>
<feature type="domain" description="Halobacterial output" evidence="1">
    <location>
        <begin position="24"/>
        <end position="97"/>
    </location>
</feature>
<gene>
    <name evidence="2" type="ORF">SAMN04489841_0802</name>
</gene>
<protein>
    <recommendedName>
        <fullName evidence="1">Halobacterial output domain-containing protein</fullName>
    </recommendedName>
</protein>